<dbReference type="Proteomes" id="UP000251960">
    <property type="component" value="Chromosome 2"/>
</dbReference>
<reference evidence="2 3" key="1">
    <citation type="journal article" date="2018" name="Nat. Genet.">
        <title>Extensive intraspecific gene order and gene structural variations between Mo17 and other maize genomes.</title>
        <authorList>
            <person name="Sun S."/>
            <person name="Zhou Y."/>
            <person name="Chen J."/>
            <person name="Shi J."/>
            <person name="Zhao H."/>
            <person name="Zhao H."/>
            <person name="Song W."/>
            <person name="Zhang M."/>
            <person name="Cui Y."/>
            <person name="Dong X."/>
            <person name="Liu H."/>
            <person name="Ma X."/>
            <person name="Jiao Y."/>
            <person name="Wang B."/>
            <person name="Wei X."/>
            <person name="Stein J.C."/>
            <person name="Glaubitz J.C."/>
            <person name="Lu F."/>
            <person name="Yu G."/>
            <person name="Liang C."/>
            <person name="Fengler K."/>
            <person name="Li B."/>
            <person name="Rafalski A."/>
            <person name="Schnable P.S."/>
            <person name="Ware D.H."/>
            <person name="Buckler E.S."/>
            <person name="Lai J."/>
        </authorList>
    </citation>
    <scope>NUCLEOTIDE SEQUENCE [LARGE SCALE GENOMIC DNA]</scope>
    <source>
        <strain evidence="3">cv. Missouri 17</strain>
        <tissue evidence="2">Seedling</tissue>
    </source>
</reference>
<feature type="compositionally biased region" description="Basic residues" evidence="1">
    <location>
        <begin position="75"/>
        <end position="89"/>
    </location>
</feature>
<name>A0A3L6FQC6_MAIZE</name>
<sequence length="111" mass="12391">MVPRLFGSRAGAGATRRTTRWGTRTSAWRSSRAQRKRRGASCGGVTGFANLLSVSSGDDEDAVVELAEADEPWRKQKKRHHWKQRKRQRKEATAAAAAAVDEEEKEVSLRL</sequence>
<dbReference type="EMBL" id="NCVQ01000003">
    <property type="protein sequence ID" value="PWZ37067.1"/>
    <property type="molecule type" value="Genomic_DNA"/>
</dbReference>
<evidence type="ECO:0000256" key="1">
    <source>
        <dbReference type="SAM" id="MobiDB-lite"/>
    </source>
</evidence>
<feature type="compositionally biased region" description="Low complexity" evidence="1">
    <location>
        <begin position="7"/>
        <end position="31"/>
    </location>
</feature>
<comment type="caution">
    <text evidence="2">The sequence shown here is derived from an EMBL/GenBank/DDBJ whole genome shotgun (WGS) entry which is preliminary data.</text>
</comment>
<dbReference type="AlphaFoldDB" id="A0A3L6FQC6"/>
<feature type="region of interest" description="Disordered" evidence="1">
    <location>
        <begin position="71"/>
        <end position="111"/>
    </location>
</feature>
<protein>
    <submittedName>
        <fullName evidence="2">Uncharacterized protein</fullName>
    </submittedName>
</protein>
<organism evidence="2 3">
    <name type="scientific">Zea mays</name>
    <name type="common">Maize</name>
    <dbReference type="NCBI Taxonomy" id="4577"/>
    <lineage>
        <taxon>Eukaryota</taxon>
        <taxon>Viridiplantae</taxon>
        <taxon>Streptophyta</taxon>
        <taxon>Embryophyta</taxon>
        <taxon>Tracheophyta</taxon>
        <taxon>Spermatophyta</taxon>
        <taxon>Magnoliopsida</taxon>
        <taxon>Liliopsida</taxon>
        <taxon>Poales</taxon>
        <taxon>Poaceae</taxon>
        <taxon>PACMAD clade</taxon>
        <taxon>Panicoideae</taxon>
        <taxon>Andropogonodae</taxon>
        <taxon>Andropogoneae</taxon>
        <taxon>Tripsacinae</taxon>
        <taxon>Zea</taxon>
    </lineage>
</organism>
<evidence type="ECO:0000313" key="3">
    <source>
        <dbReference type="Proteomes" id="UP000251960"/>
    </source>
</evidence>
<feature type="region of interest" description="Disordered" evidence="1">
    <location>
        <begin position="1"/>
        <end position="44"/>
    </location>
</feature>
<accession>A0A3L6FQC6</accession>
<gene>
    <name evidence="2" type="ORF">Zm00014a_043766</name>
</gene>
<proteinExistence type="predicted"/>
<evidence type="ECO:0000313" key="2">
    <source>
        <dbReference type="EMBL" id="PWZ37067.1"/>
    </source>
</evidence>